<dbReference type="Proteomes" id="UP000031668">
    <property type="component" value="Unassembled WGS sequence"/>
</dbReference>
<dbReference type="AlphaFoldDB" id="A0A0C2MLR4"/>
<evidence type="ECO:0000313" key="2">
    <source>
        <dbReference type="EMBL" id="KII65305.1"/>
    </source>
</evidence>
<dbReference type="InterPro" id="IPR001584">
    <property type="entry name" value="Integrase_cat-core"/>
</dbReference>
<reference evidence="2 3" key="1">
    <citation type="journal article" date="2014" name="Genome Biol. Evol.">
        <title>The genome of the myxosporean Thelohanellus kitauei shows adaptations to nutrient acquisition within its fish host.</title>
        <authorList>
            <person name="Yang Y."/>
            <person name="Xiong J."/>
            <person name="Zhou Z."/>
            <person name="Huo F."/>
            <person name="Miao W."/>
            <person name="Ran C."/>
            <person name="Liu Y."/>
            <person name="Zhang J."/>
            <person name="Feng J."/>
            <person name="Wang M."/>
            <person name="Wang M."/>
            <person name="Wang L."/>
            <person name="Yao B."/>
        </authorList>
    </citation>
    <scope>NUCLEOTIDE SEQUENCE [LARGE SCALE GENOMIC DNA]</scope>
    <source>
        <strain evidence="2">Wuqing</strain>
    </source>
</reference>
<accession>A0A0C2MLR4</accession>
<evidence type="ECO:0000259" key="1">
    <source>
        <dbReference type="Pfam" id="PF00665"/>
    </source>
</evidence>
<dbReference type="Pfam" id="PF00665">
    <property type="entry name" value="rve"/>
    <property type="match status" value="1"/>
</dbReference>
<organism evidence="2 3">
    <name type="scientific">Thelohanellus kitauei</name>
    <name type="common">Myxosporean</name>
    <dbReference type="NCBI Taxonomy" id="669202"/>
    <lineage>
        <taxon>Eukaryota</taxon>
        <taxon>Metazoa</taxon>
        <taxon>Cnidaria</taxon>
        <taxon>Myxozoa</taxon>
        <taxon>Myxosporea</taxon>
        <taxon>Bivalvulida</taxon>
        <taxon>Platysporina</taxon>
        <taxon>Myxobolidae</taxon>
        <taxon>Thelohanellus</taxon>
    </lineage>
</organism>
<feature type="domain" description="Integrase catalytic" evidence="1">
    <location>
        <begin position="105"/>
        <end position="198"/>
    </location>
</feature>
<protein>
    <recommendedName>
        <fullName evidence="1">Integrase catalytic domain-containing protein</fullName>
    </recommendedName>
</protein>
<keyword evidence="3" id="KW-1185">Reference proteome</keyword>
<sequence length="248" mass="29244">MAGWQNSLKIEESNVRTIARYQILFDKDDLLIIPEDRAFEFIKNIHIDIWHAGGRSQIRMQKPYNTIKNLGRTCYAVSKCCALFQESKEYNPRKGRVLRGIYSDEPFSVISTDIVGPYELRNFVKECESSKFWLLAATDICSRLSKVMLLEKTCSKSICDLLENHWMKDHPKQKTIISDQGKPYTSRTYRTFMRAKSINKLCFHLQSNMKRNKRTYKLHDKFRLEDSQKYVSLRGNQHHQHVVKLFLP</sequence>
<name>A0A0C2MLR4_THEKT</name>
<dbReference type="InterPro" id="IPR012337">
    <property type="entry name" value="RNaseH-like_sf"/>
</dbReference>
<proteinExistence type="predicted"/>
<dbReference type="InterPro" id="IPR036397">
    <property type="entry name" value="RNaseH_sf"/>
</dbReference>
<dbReference type="GO" id="GO:0003676">
    <property type="term" value="F:nucleic acid binding"/>
    <property type="evidence" value="ECO:0007669"/>
    <property type="project" value="InterPro"/>
</dbReference>
<comment type="caution">
    <text evidence="2">The sequence shown here is derived from an EMBL/GenBank/DDBJ whole genome shotgun (WGS) entry which is preliminary data.</text>
</comment>
<dbReference type="EMBL" id="JWZT01003910">
    <property type="protein sequence ID" value="KII65305.1"/>
    <property type="molecule type" value="Genomic_DNA"/>
</dbReference>
<dbReference type="GO" id="GO:0015074">
    <property type="term" value="P:DNA integration"/>
    <property type="evidence" value="ECO:0007669"/>
    <property type="project" value="InterPro"/>
</dbReference>
<dbReference type="SUPFAM" id="SSF53098">
    <property type="entry name" value="Ribonuclease H-like"/>
    <property type="match status" value="1"/>
</dbReference>
<dbReference type="Gene3D" id="3.30.420.10">
    <property type="entry name" value="Ribonuclease H-like superfamily/Ribonuclease H"/>
    <property type="match status" value="1"/>
</dbReference>
<dbReference type="OrthoDB" id="5988675at2759"/>
<evidence type="ECO:0000313" key="3">
    <source>
        <dbReference type="Proteomes" id="UP000031668"/>
    </source>
</evidence>
<gene>
    <name evidence="2" type="ORF">RF11_02725</name>
</gene>